<dbReference type="HOGENOM" id="CLU_570069_0_0_1"/>
<reference evidence="3 4" key="1">
    <citation type="submission" date="2014-04" db="EMBL/GenBank/DDBJ databases">
        <authorList>
            <consortium name="DOE Joint Genome Institute"/>
            <person name="Kuo A."/>
            <person name="Zuccaro A."/>
            <person name="Kohler A."/>
            <person name="Nagy L.G."/>
            <person name="Floudas D."/>
            <person name="Copeland A."/>
            <person name="Barry K.W."/>
            <person name="Cichocki N."/>
            <person name="Veneault-Fourrey C."/>
            <person name="LaButti K."/>
            <person name="Lindquist E.A."/>
            <person name="Lipzen A."/>
            <person name="Lundell T."/>
            <person name="Morin E."/>
            <person name="Murat C."/>
            <person name="Sun H."/>
            <person name="Tunlid A."/>
            <person name="Henrissat B."/>
            <person name="Grigoriev I.V."/>
            <person name="Hibbett D.S."/>
            <person name="Martin F."/>
            <person name="Nordberg H.P."/>
            <person name="Cantor M.N."/>
            <person name="Hua S.X."/>
        </authorList>
    </citation>
    <scope>NUCLEOTIDE SEQUENCE [LARGE SCALE GENOMIC DNA]</scope>
    <source>
        <strain evidence="3 4">MAFF 305830</strain>
    </source>
</reference>
<proteinExistence type="predicted"/>
<sequence length="479" mass="53607">MSSYEDIYEMASTFLEALKNIHWRSPNIESLIDPVSEQLLLTISDSQNLVANPTLAAPTNVRAFLSSVFSSVQDTNNLITFIAFLIAVPLFSTFLVAMLTNVNIVLKALRLPLVRNPISASPLAVILLMVTIFGNIPLVTFFPARANQVQAFLPVQPGHYHGAIARVMQIVAFYEQVQLGTCVALQFAHIARHRRVQLVRLFQPTSIIDWSLSIFGFALRMWFTRVSTDTATSPVQSGSTIWVWRKVILRTDARYQTSDELNDDVFVWMAYFVTMFCFSSLVVKYALSSKQEGYQSVETKVIKVTPTSTVYSTSVGCQTTVTGDDWIPKSHVATDLVRVAEIEAVIDSDIKAITVESVNSVRAAQSVAENIKQDTLRWQNDHTALNTHISALKEFRKTLERHEEDGLKQRELADKVSATVKRLEALIKKQAKNHEEKFQACEKAFRARIEGLLEQIATLEKDSGEQTGNDGKNKASEVC</sequence>
<evidence type="ECO:0000256" key="1">
    <source>
        <dbReference type="SAM" id="MobiDB-lite"/>
    </source>
</evidence>
<protein>
    <submittedName>
        <fullName evidence="3">Uncharacterized protein</fullName>
    </submittedName>
</protein>
<keyword evidence="2" id="KW-0472">Membrane</keyword>
<organism evidence="3 4">
    <name type="scientific">Serendipita vermifera MAFF 305830</name>
    <dbReference type="NCBI Taxonomy" id="933852"/>
    <lineage>
        <taxon>Eukaryota</taxon>
        <taxon>Fungi</taxon>
        <taxon>Dikarya</taxon>
        <taxon>Basidiomycota</taxon>
        <taxon>Agaricomycotina</taxon>
        <taxon>Agaricomycetes</taxon>
        <taxon>Sebacinales</taxon>
        <taxon>Serendipitaceae</taxon>
        <taxon>Serendipita</taxon>
    </lineage>
</organism>
<dbReference type="OrthoDB" id="3172840at2759"/>
<dbReference type="AlphaFoldDB" id="A0A0C3B3U7"/>
<keyword evidence="4" id="KW-1185">Reference proteome</keyword>
<keyword evidence="2" id="KW-0812">Transmembrane</keyword>
<reference evidence="4" key="2">
    <citation type="submission" date="2015-01" db="EMBL/GenBank/DDBJ databases">
        <title>Evolutionary Origins and Diversification of the Mycorrhizal Mutualists.</title>
        <authorList>
            <consortium name="DOE Joint Genome Institute"/>
            <consortium name="Mycorrhizal Genomics Consortium"/>
            <person name="Kohler A."/>
            <person name="Kuo A."/>
            <person name="Nagy L.G."/>
            <person name="Floudas D."/>
            <person name="Copeland A."/>
            <person name="Barry K.W."/>
            <person name="Cichocki N."/>
            <person name="Veneault-Fourrey C."/>
            <person name="LaButti K."/>
            <person name="Lindquist E.A."/>
            <person name="Lipzen A."/>
            <person name="Lundell T."/>
            <person name="Morin E."/>
            <person name="Murat C."/>
            <person name="Riley R."/>
            <person name="Ohm R."/>
            <person name="Sun H."/>
            <person name="Tunlid A."/>
            <person name="Henrissat B."/>
            <person name="Grigoriev I.V."/>
            <person name="Hibbett D.S."/>
            <person name="Martin F."/>
        </authorList>
    </citation>
    <scope>NUCLEOTIDE SEQUENCE [LARGE SCALE GENOMIC DNA]</scope>
    <source>
        <strain evidence="4">MAFF 305830</strain>
    </source>
</reference>
<feature type="transmembrane region" description="Helical" evidence="2">
    <location>
        <begin position="120"/>
        <end position="142"/>
    </location>
</feature>
<evidence type="ECO:0000313" key="4">
    <source>
        <dbReference type="Proteomes" id="UP000054097"/>
    </source>
</evidence>
<name>A0A0C3B3U7_SERVB</name>
<gene>
    <name evidence="3" type="ORF">M408DRAFT_174776</name>
</gene>
<feature type="region of interest" description="Disordered" evidence="1">
    <location>
        <begin position="459"/>
        <end position="479"/>
    </location>
</feature>
<feature type="transmembrane region" description="Helical" evidence="2">
    <location>
        <begin position="265"/>
        <end position="287"/>
    </location>
</feature>
<evidence type="ECO:0000313" key="3">
    <source>
        <dbReference type="EMBL" id="KIM26884.1"/>
    </source>
</evidence>
<evidence type="ECO:0000256" key="2">
    <source>
        <dbReference type="SAM" id="Phobius"/>
    </source>
</evidence>
<feature type="transmembrane region" description="Helical" evidence="2">
    <location>
        <begin position="78"/>
        <end position="100"/>
    </location>
</feature>
<accession>A0A0C3B3U7</accession>
<feature type="transmembrane region" description="Helical" evidence="2">
    <location>
        <begin position="201"/>
        <end position="223"/>
    </location>
</feature>
<dbReference type="Proteomes" id="UP000054097">
    <property type="component" value="Unassembled WGS sequence"/>
</dbReference>
<dbReference type="EMBL" id="KN824302">
    <property type="protein sequence ID" value="KIM26884.1"/>
    <property type="molecule type" value="Genomic_DNA"/>
</dbReference>
<keyword evidence="2" id="KW-1133">Transmembrane helix</keyword>